<dbReference type="InterPro" id="IPR046235">
    <property type="entry name" value="DUF6268"/>
</dbReference>
<evidence type="ECO:0000313" key="2">
    <source>
        <dbReference type="EMBL" id="TGD74368.1"/>
    </source>
</evidence>
<protein>
    <recommendedName>
        <fullName evidence="1">DUF6268 domain-containing protein</fullName>
    </recommendedName>
</protein>
<name>A0A4Z0M4R9_9GAMM</name>
<proteinExistence type="predicted"/>
<dbReference type="AlphaFoldDB" id="A0A4Z0M4R9"/>
<reference evidence="2 3" key="1">
    <citation type="submission" date="2019-04" db="EMBL/GenBank/DDBJ databases">
        <title>Taxonomy of novel Haliea sp. from mangrove soil of West Coast of India.</title>
        <authorList>
            <person name="Verma A."/>
            <person name="Kumar P."/>
            <person name="Krishnamurthi S."/>
        </authorList>
    </citation>
    <scope>NUCLEOTIDE SEQUENCE [LARGE SCALE GENOMIC DNA]</scope>
    <source>
        <strain evidence="2 3">SAOS-164</strain>
    </source>
</reference>
<evidence type="ECO:0000259" key="1">
    <source>
        <dbReference type="Pfam" id="PF19783"/>
    </source>
</evidence>
<organism evidence="2 3">
    <name type="scientific">Mangrovimicrobium sediminis</name>
    <dbReference type="NCBI Taxonomy" id="2562682"/>
    <lineage>
        <taxon>Bacteria</taxon>
        <taxon>Pseudomonadati</taxon>
        <taxon>Pseudomonadota</taxon>
        <taxon>Gammaproteobacteria</taxon>
        <taxon>Cellvibrionales</taxon>
        <taxon>Halieaceae</taxon>
        <taxon>Mangrovimicrobium</taxon>
    </lineage>
</organism>
<feature type="domain" description="DUF6268" evidence="1">
    <location>
        <begin position="92"/>
        <end position="299"/>
    </location>
</feature>
<evidence type="ECO:0000313" key="3">
    <source>
        <dbReference type="Proteomes" id="UP000298050"/>
    </source>
</evidence>
<keyword evidence="3" id="KW-1185">Reference proteome</keyword>
<dbReference type="Pfam" id="PF19783">
    <property type="entry name" value="DUF6268"/>
    <property type="match status" value="1"/>
</dbReference>
<sequence length="303" mass="33583">MAGAVSASSDEEGAGYIRSTIEAFQQSDIRFQRGITNAPFPPIAFLSATTYGDVEVSTTDGQELEYNVDRYSQMAGIPFLLGKRDALLVGEYVSWSRFDVSAGASEEFDVTSIGLPVGWFRQVNPDWQAAAFVMPLGHDSSLEGSGWTWQYLGGAFTRYVQNEQLWWAFGFYADVGFGDDFYIPYIGASWAIDERWTLSAMMPWPAIIYAPNRRWMLRLGAAPSGASWSLDLDRDDVAVNFDAWDLGLDVEYRVAGNVWLGARTGVGGLRGLRLEGSAVEEPDVDFSANYFLNVTLNYRPALD</sequence>
<dbReference type="EMBL" id="SRLE01000006">
    <property type="protein sequence ID" value="TGD74368.1"/>
    <property type="molecule type" value="Genomic_DNA"/>
</dbReference>
<comment type="caution">
    <text evidence="2">The sequence shown here is derived from an EMBL/GenBank/DDBJ whole genome shotgun (WGS) entry which is preliminary data.</text>
</comment>
<gene>
    <name evidence="2" type="ORF">E4634_08490</name>
</gene>
<accession>A0A4Z0M4R9</accession>
<dbReference type="Proteomes" id="UP000298050">
    <property type="component" value="Unassembled WGS sequence"/>
</dbReference>
<dbReference type="OrthoDB" id="5697328at2"/>